<feature type="compositionally biased region" description="Low complexity" evidence="1">
    <location>
        <begin position="204"/>
        <end position="232"/>
    </location>
</feature>
<dbReference type="OrthoDB" id="2331100at2759"/>
<sequence>MATRKHLKPLWLSKLLALLGTTSVLAQEVTFTEPSTIAAAYVSSSPSPTTLQSSVSVTSTSIPGPQTHTIQVGLLDHKMRPEVTEAAVGDFVEFDFYPRNHSVVRAEYGFPCIPYEMTGSGKTGFFSGFNPVDKVLDKPPRYLIRVNDTEPIFFYCSAPGSCITYGMVGGINLNNSMSIGRQRTLAMDSSYMLQPGEPFPAESPLPSGSPASSILPSSSSISTPASSVPRTSGGLSTGAIAGITIAAVLVLLGAALLFFYCGRNKSLREAVERRHGTVHRTSASPNQVLEYKQPAVHTHPHHPSQAGFRFPPHPAVQPASHPGSPDPAVYSHGHQRSMSGGYFPTPQGYDARKYASPTATHPYLVSSSESPPPGSIRLNGHPFMQRIPHDPRGGTPAPEYYETFQPHGQVQERAVEMEAIAAVCQAGEGGVNRASKF</sequence>
<dbReference type="InterPro" id="IPR008972">
    <property type="entry name" value="Cupredoxin"/>
</dbReference>
<keyword evidence="2" id="KW-0812">Transmembrane</keyword>
<reference evidence="4" key="1">
    <citation type="submission" date="2019-04" db="EMBL/GenBank/DDBJ databases">
        <title>Sequencing of skin fungus with MAO and IRED activity.</title>
        <authorList>
            <person name="Marsaioli A.J."/>
            <person name="Bonatto J.M.C."/>
            <person name="Reis Junior O."/>
        </authorList>
    </citation>
    <scope>NUCLEOTIDE SEQUENCE</scope>
    <source>
        <strain evidence="4">28M1</strain>
    </source>
</reference>
<feature type="chain" id="PRO_5040250822" description="Extracellular serine-rich protein" evidence="3">
    <location>
        <begin position="27"/>
        <end position="437"/>
    </location>
</feature>
<keyword evidence="2" id="KW-1133">Transmembrane helix</keyword>
<name>A0A9P4WW80_9PLEO</name>
<dbReference type="InterPro" id="IPR052953">
    <property type="entry name" value="Ser-rich/MCO-related"/>
</dbReference>
<dbReference type="AlphaFoldDB" id="A0A9P4WW80"/>
<keyword evidence="5" id="KW-1185">Reference proteome</keyword>
<feature type="transmembrane region" description="Helical" evidence="2">
    <location>
        <begin position="239"/>
        <end position="260"/>
    </location>
</feature>
<feature type="region of interest" description="Disordered" evidence="1">
    <location>
        <begin position="295"/>
        <end position="334"/>
    </location>
</feature>
<keyword evidence="2" id="KW-0472">Membrane</keyword>
<keyword evidence="3" id="KW-0732">Signal</keyword>
<feature type="region of interest" description="Disordered" evidence="1">
    <location>
        <begin position="198"/>
        <end position="232"/>
    </location>
</feature>
<dbReference type="PANTHER" id="PTHR34883:SF19">
    <property type="entry name" value="EXTRACELLULAR SERINE-RICH PROTEIN"/>
    <property type="match status" value="1"/>
</dbReference>
<dbReference type="Gene3D" id="2.60.40.420">
    <property type="entry name" value="Cupredoxins - blue copper proteins"/>
    <property type="match status" value="1"/>
</dbReference>
<evidence type="ECO:0000313" key="5">
    <source>
        <dbReference type="Proteomes" id="UP000758155"/>
    </source>
</evidence>
<organism evidence="4 5">
    <name type="scientific">Didymella heteroderae</name>
    <dbReference type="NCBI Taxonomy" id="1769908"/>
    <lineage>
        <taxon>Eukaryota</taxon>
        <taxon>Fungi</taxon>
        <taxon>Dikarya</taxon>
        <taxon>Ascomycota</taxon>
        <taxon>Pezizomycotina</taxon>
        <taxon>Dothideomycetes</taxon>
        <taxon>Pleosporomycetidae</taxon>
        <taxon>Pleosporales</taxon>
        <taxon>Pleosporineae</taxon>
        <taxon>Didymellaceae</taxon>
        <taxon>Didymella</taxon>
    </lineage>
</organism>
<dbReference type="EMBL" id="SWKV01000011">
    <property type="protein sequence ID" value="KAF3043773.1"/>
    <property type="molecule type" value="Genomic_DNA"/>
</dbReference>
<dbReference type="SUPFAM" id="SSF49503">
    <property type="entry name" value="Cupredoxins"/>
    <property type="match status" value="1"/>
</dbReference>
<dbReference type="Proteomes" id="UP000758155">
    <property type="component" value="Unassembled WGS sequence"/>
</dbReference>
<evidence type="ECO:0000256" key="3">
    <source>
        <dbReference type="SAM" id="SignalP"/>
    </source>
</evidence>
<evidence type="ECO:0000256" key="2">
    <source>
        <dbReference type="SAM" id="Phobius"/>
    </source>
</evidence>
<evidence type="ECO:0000313" key="4">
    <source>
        <dbReference type="EMBL" id="KAF3043773.1"/>
    </source>
</evidence>
<accession>A0A9P4WW80</accession>
<evidence type="ECO:0000256" key="1">
    <source>
        <dbReference type="SAM" id="MobiDB-lite"/>
    </source>
</evidence>
<proteinExistence type="predicted"/>
<protein>
    <recommendedName>
        <fullName evidence="6">Extracellular serine-rich protein</fullName>
    </recommendedName>
</protein>
<feature type="signal peptide" evidence="3">
    <location>
        <begin position="1"/>
        <end position="26"/>
    </location>
</feature>
<comment type="caution">
    <text evidence="4">The sequence shown here is derived from an EMBL/GenBank/DDBJ whole genome shotgun (WGS) entry which is preliminary data.</text>
</comment>
<gene>
    <name evidence="4" type="ORF">E8E12_010048</name>
</gene>
<evidence type="ECO:0008006" key="6">
    <source>
        <dbReference type="Google" id="ProtNLM"/>
    </source>
</evidence>
<dbReference type="PANTHER" id="PTHR34883">
    <property type="entry name" value="SERINE-RICH PROTEIN, PUTATIVE-RELATED-RELATED"/>
    <property type="match status" value="1"/>
</dbReference>